<dbReference type="PANTHER" id="PTHR11496:SF104">
    <property type="entry name" value="3-DEOXY-ALPHA-D-MANNO-OCTULOSONATE 8-OXIDASE"/>
    <property type="match status" value="1"/>
</dbReference>
<dbReference type="InterPro" id="IPR039697">
    <property type="entry name" value="Alcohol_dehydrogenase_Fe"/>
</dbReference>
<keyword evidence="1" id="KW-0560">Oxidoreductase</keyword>
<feature type="domain" description="Fe-containing alcohol dehydrogenase-like C-terminal" evidence="3">
    <location>
        <begin position="191"/>
        <end position="386"/>
    </location>
</feature>
<evidence type="ECO:0000313" key="4">
    <source>
        <dbReference type="EMBL" id="WPX08308.1"/>
    </source>
</evidence>
<keyword evidence="5" id="KW-1185">Reference proteome</keyword>
<evidence type="ECO:0000259" key="2">
    <source>
        <dbReference type="Pfam" id="PF00465"/>
    </source>
</evidence>
<dbReference type="Gene3D" id="1.20.1090.10">
    <property type="entry name" value="Dehydroquinate synthase-like - alpha domain"/>
    <property type="match status" value="1"/>
</dbReference>
<dbReference type="Pfam" id="PF00465">
    <property type="entry name" value="Fe-ADH"/>
    <property type="match status" value="1"/>
</dbReference>
<name>A0ABZ0U113_9FIRM</name>
<evidence type="ECO:0000256" key="1">
    <source>
        <dbReference type="ARBA" id="ARBA00023002"/>
    </source>
</evidence>
<feature type="domain" description="Alcohol dehydrogenase iron-type/glycerol dehydrogenase GldA" evidence="2">
    <location>
        <begin position="10"/>
        <end position="180"/>
    </location>
</feature>
<organism evidence="4 5">
    <name type="scientific">Anaerocellum danielii</name>
    <dbReference type="NCBI Taxonomy" id="1387557"/>
    <lineage>
        <taxon>Bacteria</taxon>
        <taxon>Bacillati</taxon>
        <taxon>Bacillota</taxon>
        <taxon>Bacillota incertae sedis</taxon>
        <taxon>Caldicellulosiruptorales</taxon>
        <taxon>Caldicellulosiruptoraceae</taxon>
        <taxon>Anaerocellum</taxon>
    </lineage>
</organism>
<dbReference type="InterPro" id="IPR018211">
    <property type="entry name" value="ADH_Fe_CS"/>
</dbReference>
<evidence type="ECO:0000313" key="5">
    <source>
        <dbReference type="Proteomes" id="UP001322744"/>
    </source>
</evidence>
<accession>A0ABZ0U113</accession>
<dbReference type="EMBL" id="CP139957">
    <property type="protein sequence ID" value="WPX08308.1"/>
    <property type="molecule type" value="Genomic_DNA"/>
</dbReference>
<gene>
    <name evidence="4" type="ORF">SOJ16_002181</name>
</gene>
<protein>
    <submittedName>
        <fullName evidence="4">Iron-containing alcohol dehydrogenase</fullName>
    </submittedName>
</protein>
<dbReference type="Gene3D" id="3.40.50.1970">
    <property type="match status" value="1"/>
</dbReference>
<dbReference type="PANTHER" id="PTHR11496">
    <property type="entry name" value="ALCOHOL DEHYDROGENASE"/>
    <property type="match status" value="1"/>
</dbReference>
<dbReference type="Proteomes" id="UP001322744">
    <property type="component" value="Chromosome"/>
</dbReference>
<dbReference type="RefSeq" id="WP_052661823.1">
    <property type="nucleotide sequence ID" value="NZ_CP139957.1"/>
</dbReference>
<dbReference type="CDD" id="cd08185">
    <property type="entry name" value="Fe-ADH-like"/>
    <property type="match status" value="1"/>
</dbReference>
<reference evidence="4 5" key="1">
    <citation type="submission" date="2023-12" db="EMBL/GenBank/DDBJ databases">
        <authorList>
            <person name="Manesh M.J.H."/>
            <person name="Bing R.G."/>
            <person name="Willard D.J."/>
            <person name="Kelly R.M."/>
        </authorList>
    </citation>
    <scope>NUCLEOTIDE SEQUENCE [LARGE SCALE GENOMIC DNA]</scope>
    <source>
        <strain evidence="4 5">DSM 8977</strain>
    </source>
</reference>
<dbReference type="InterPro" id="IPR001670">
    <property type="entry name" value="ADH_Fe/GldA"/>
</dbReference>
<dbReference type="Pfam" id="PF25137">
    <property type="entry name" value="ADH_Fe_C"/>
    <property type="match status" value="1"/>
</dbReference>
<proteinExistence type="predicted"/>
<sequence length="389" mass="43389">MIKKFNYYQPTRIIFGVGRRKELGIWAKRFGKKVLVVVDPNVKKFLSQQYQEMLDTLKSEGIETVVFDHVIPNPTLDSIQEGAEIAKREKVEFVIGIGGGSAIDTAKAIAVAATHEGTAWDYLYFKKEPTEKTLPIIGVPTTAGTGTQTSRVSVLTNTEEKCKSAIASDNIICKVAIVDPELTLTVPPAVTASTGFDVFTHCFESYINVNNQPYVDVLALEAIKVVIEYLKKAYDNPKDLEARTKMAWADTLAGCCLANVGTTIPHALGQAIGGHFPHVSHGQSLAVVYPAFLDYTVEWAIERFAKVARMFNPELEKVSDKEAAYALKQEIVSFLKSINLYYTMEDFGIKKEDVKDLVRHAIEFPDNRVNPRVPDEKDLEELYLKSFRD</sequence>
<dbReference type="PROSITE" id="PS00913">
    <property type="entry name" value="ADH_IRON_1"/>
    <property type="match status" value="1"/>
</dbReference>
<dbReference type="SUPFAM" id="SSF56796">
    <property type="entry name" value="Dehydroquinate synthase-like"/>
    <property type="match status" value="1"/>
</dbReference>
<dbReference type="InterPro" id="IPR056798">
    <property type="entry name" value="ADH_Fe_C"/>
</dbReference>
<evidence type="ECO:0000259" key="3">
    <source>
        <dbReference type="Pfam" id="PF25137"/>
    </source>
</evidence>